<evidence type="ECO:0000313" key="2">
    <source>
        <dbReference type="EMBL" id="KAK2722055.1"/>
    </source>
</evidence>
<dbReference type="AlphaFoldDB" id="A0AA88LHN8"/>
<protein>
    <submittedName>
        <fullName evidence="2">Uncharacterized protein</fullName>
    </submittedName>
</protein>
<dbReference type="Proteomes" id="UP001187531">
    <property type="component" value="Unassembled WGS sequence"/>
</dbReference>
<organism evidence="2 3">
    <name type="scientific">Artemia franciscana</name>
    <name type="common">Brine shrimp</name>
    <name type="synonym">Artemia sanfranciscana</name>
    <dbReference type="NCBI Taxonomy" id="6661"/>
    <lineage>
        <taxon>Eukaryota</taxon>
        <taxon>Metazoa</taxon>
        <taxon>Ecdysozoa</taxon>
        <taxon>Arthropoda</taxon>
        <taxon>Crustacea</taxon>
        <taxon>Branchiopoda</taxon>
        <taxon>Anostraca</taxon>
        <taxon>Artemiidae</taxon>
        <taxon>Artemia</taxon>
    </lineage>
</organism>
<evidence type="ECO:0000313" key="3">
    <source>
        <dbReference type="Proteomes" id="UP001187531"/>
    </source>
</evidence>
<name>A0AA88LHN8_ARTSF</name>
<comment type="caution">
    <text evidence="2">The sequence shown here is derived from an EMBL/GenBank/DDBJ whole genome shotgun (WGS) entry which is preliminary data.</text>
</comment>
<feature type="region of interest" description="Disordered" evidence="1">
    <location>
        <begin position="55"/>
        <end position="82"/>
    </location>
</feature>
<accession>A0AA88LHN8</accession>
<reference evidence="2" key="1">
    <citation type="submission" date="2023-07" db="EMBL/GenBank/DDBJ databases">
        <title>Chromosome-level genome assembly of Artemia franciscana.</title>
        <authorList>
            <person name="Jo E."/>
        </authorList>
    </citation>
    <scope>NUCLEOTIDE SEQUENCE</scope>
    <source>
        <tissue evidence="2">Whole body</tissue>
    </source>
</reference>
<sequence length="82" mass="8948">MSFPSEHITERNCKRTENAVQDKNISGEIYSERAGSVSSGNPLDYATSILANFPDQDVSHAGPNNGFSQRLPVLSQLHNSTL</sequence>
<dbReference type="EMBL" id="JAVRJZ010000005">
    <property type="protein sequence ID" value="KAK2722055.1"/>
    <property type="molecule type" value="Genomic_DNA"/>
</dbReference>
<evidence type="ECO:0000256" key="1">
    <source>
        <dbReference type="SAM" id="MobiDB-lite"/>
    </source>
</evidence>
<gene>
    <name evidence="2" type="ORF">QYM36_002564</name>
</gene>
<proteinExistence type="predicted"/>
<keyword evidence="3" id="KW-1185">Reference proteome</keyword>